<dbReference type="Pfam" id="PF13521">
    <property type="entry name" value="AAA_28"/>
    <property type="match status" value="1"/>
</dbReference>
<reference evidence="2 3" key="1">
    <citation type="submission" date="2020-02" db="EMBL/GenBank/DDBJ databases">
        <authorList>
            <person name="Yang Z."/>
        </authorList>
    </citation>
    <scope>NUCLEOTIDE SEQUENCE [LARGE SCALE GENOMIC DNA]</scope>
    <source>
        <strain evidence="2 3">HX-7-9</strain>
    </source>
</reference>
<dbReference type="InterPro" id="IPR027417">
    <property type="entry name" value="P-loop_NTPase"/>
</dbReference>
<gene>
    <name evidence="2" type="ORF">GZH52_04845</name>
</gene>
<dbReference type="SUPFAM" id="SSF52540">
    <property type="entry name" value="P-loop containing nucleoside triphosphate hydrolases"/>
    <property type="match status" value="1"/>
</dbReference>
<organism evidence="2 3">
    <name type="scientific">Crenobacter caeni</name>
    <dbReference type="NCBI Taxonomy" id="2705474"/>
    <lineage>
        <taxon>Bacteria</taxon>
        <taxon>Pseudomonadati</taxon>
        <taxon>Pseudomonadota</taxon>
        <taxon>Betaproteobacteria</taxon>
        <taxon>Neisseriales</taxon>
        <taxon>Neisseriaceae</taxon>
        <taxon>Crenobacter</taxon>
    </lineage>
</organism>
<dbReference type="RefSeq" id="WP_163315360.1">
    <property type="nucleotide sequence ID" value="NZ_JAAGAA010000003.1"/>
</dbReference>
<keyword evidence="2" id="KW-0067">ATP-binding</keyword>
<protein>
    <submittedName>
        <fullName evidence="2">ATP-binding protein</fullName>
    </submittedName>
</protein>
<comment type="caution">
    <text evidence="2">The sequence shown here is derived from an EMBL/GenBank/DDBJ whole genome shotgun (WGS) entry which is preliminary data.</text>
</comment>
<dbReference type="Gene3D" id="3.40.50.300">
    <property type="entry name" value="P-loop containing nucleotide triphosphate hydrolases"/>
    <property type="match status" value="1"/>
</dbReference>
<evidence type="ECO:0000313" key="2">
    <source>
        <dbReference type="EMBL" id="NDV12125.1"/>
    </source>
</evidence>
<accession>A0A6B2KPL8</accession>
<dbReference type="AlphaFoldDB" id="A0A6B2KPL8"/>
<dbReference type="InterPro" id="IPR052735">
    <property type="entry name" value="NAD_biosynth-regulator"/>
</dbReference>
<proteinExistence type="predicted"/>
<dbReference type="InterPro" id="IPR038727">
    <property type="entry name" value="NadR/Ttd14_AAA_dom"/>
</dbReference>
<name>A0A6B2KPL8_9NEIS</name>
<keyword evidence="3" id="KW-1185">Reference proteome</keyword>
<dbReference type="PANTHER" id="PTHR37512:SF1">
    <property type="entry name" value="NADR_TTD14 AAA DOMAIN-CONTAINING PROTEIN"/>
    <property type="match status" value="1"/>
</dbReference>
<dbReference type="GO" id="GO:0005524">
    <property type="term" value="F:ATP binding"/>
    <property type="evidence" value="ECO:0007669"/>
    <property type="project" value="UniProtKB-KW"/>
</dbReference>
<dbReference type="EMBL" id="JAAGAA010000003">
    <property type="protein sequence ID" value="NDV12125.1"/>
    <property type="molecule type" value="Genomic_DNA"/>
</dbReference>
<evidence type="ECO:0000313" key="3">
    <source>
        <dbReference type="Proteomes" id="UP000482578"/>
    </source>
</evidence>
<dbReference type="Proteomes" id="UP000482578">
    <property type="component" value="Unassembled WGS sequence"/>
</dbReference>
<keyword evidence="2" id="KW-0547">Nucleotide-binding</keyword>
<feature type="domain" description="NadR/Ttd14 AAA" evidence="1">
    <location>
        <begin position="8"/>
        <end position="164"/>
    </location>
</feature>
<dbReference type="PANTHER" id="PTHR37512">
    <property type="entry name" value="TRIFUNCTIONAL NAD BIOSYNTHESIS/REGULATOR PROTEIN NADR"/>
    <property type="match status" value="1"/>
</dbReference>
<sequence length="183" mass="19452">MSAVYPLKIAIVGPESCGKSTLAAALAVRLRGIGLQVALVDEYAREYYAQRAYRPTLADVMAIAEGQMAREAAASGDVVLCDSTALTCRIWAEVGFGQVPAPLAELDHRGYALTLLARPDIPWQHDPLRSHPYARDALFGRYRQALAAMEGCPVAEVVGDGEARVACAWDALAPLLPVSCAAG</sequence>
<evidence type="ECO:0000259" key="1">
    <source>
        <dbReference type="Pfam" id="PF13521"/>
    </source>
</evidence>